<dbReference type="AlphaFoldDB" id="A0A0P0VRK5"/>
<gene>
    <name evidence="2" type="ordered locus">Os02g0829500</name>
    <name evidence="2" type="ORF">OSNPB_020829500</name>
</gene>
<evidence type="ECO:0000313" key="3">
    <source>
        <dbReference type="Proteomes" id="UP000059680"/>
    </source>
</evidence>
<evidence type="ECO:0000313" key="2">
    <source>
        <dbReference type="EMBL" id="BAS81728.1"/>
    </source>
</evidence>
<feature type="compositionally biased region" description="Low complexity" evidence="1">
    <location>
        <begin position="25"/>
        <end position="34"/>
    </location>
</feature>
<dbReference type="EMBL" id="AP014958">
    <property type="protein sequence ID" value="BAS81728.1"/>
    <property type="molecule type" value="Genomic_DNA"/>
</dbReference>
<name>A0A0P0VRK5_ORYSJ</name>
<dbReference type="PANTHER" id="PTHR42773">
    <property type="entry name" value="METALLO-BETA-LACTAMASE-RELATED"/>
    <property type="match status" value="1"/>
</dbReference>
<dbReference type="ExpressionAtlas" id="A0A0P0VRK5">
    <property type="expression patterns" value="baseline and differential"/>
</dbReference>
<protein>
    <submittedName>
        <fullName evidence="2">Os02g0829500 protein</fullName>
    </submittedName>
</protein>
<reference evidence="2 3" key="3">
    <citation type="journal article" date="2013" name="Rice">
        <title>Improvement of the Oryza sativa Nipponbare reference genome using next generation sequence and optical map data.</title>
        <authorList>
            <person name="Kawahara Y."/>
            <person name="de la Bastide M."/>
            <person name="Hamilton J.P."/>
            <person name="Kanamori H."/>
            <person name="McCombie W.R."/>
            <person name="Ouyang S."/>
            <person name="Schwartz D.C."/>
            <person name="Tanaka T."/>
            <person name="Wu J."/>
            <person name="Zhou S."/>
            <person name="Childs K.L."/>
            <person name="Davidson R.M."/>
            <person name="Lin H."/>
            <person name="Quesada-Ocampo L."/>
            <person name="Vaillancourt B."/>
            <person name="Sakai H."/>
            <person name="Lee S.S."/>
            <person name="Kim J."/>
            <person name="Numa H."/>
            <person name="Itoh T."/>
            <person name="Buell C.R."/>
            <person name="Matsumoto T."/>
        </authorList>
    </citation>
    <scope>NUCLEOTIDE SEQUENCE [LARGE SCALE GENOMIC DNA]</scope>
    <source>
        <strain evidence="3">cv. Nipponbare</strain>
    </source>
</reference>
<organism evidence="2 3">
    <name type="scientific">Oryza sativa subsp. japonica</name>
    <name type="common">Rice</name>
    <dbReference type="NCBI Taxonomy" id="39947"/>
    <lineage>
        <taxon>Eukaryota</taxon>
        <taxon>Viridiplantae</taxon>
        <taxon>Streptophyta</taxon>
        <taxon>Embryophyta</taxon>
        <taxon>Tracheophyta</taxon>
        <taxon>Spermatophyta</taxon>
        <taxon>Magnoliopsida</taxon>
        <taxon>Liliopsida</taxon>
        <taxon>Poales</taxon>
        <taxon>Poaceae</taxon>
        <taxon>BOP clade</taxon>
        <taxon>Oryzoideae</taxon>
        <taxon>Oryzeae</taxon>
        <taxon>Oryzinae</taxon>
        <taxon>Oryza</taxon>
        <taxon>Oryza sativa</taxon>
    </lineage>
</organism>
<reference evidence="2 3" key="2">
    <citation type="journal article" date="2013" name="Plant Cell Physiol.">
        <title>Rice Annotation Project Database (RAP-DB): an integrative and interactive database for rice genomics.</title>
        <authorList>
            <person name="Sakai H."/>
            <person name="Lee S.S."/>
            <person name="Tanaka T."/>
            <person name="Numa H."/>
            <person name="Kim J."/>
            <person name="Kawahara Y."/>
            <person name="Wakimoto H."/>
            <person name="Yang C.C."/>
            <person name="Iwamoto M."/>
            <person name="Abe T."/>
            <person name="Yamada Y."/>
            <person name="Muto A."/>
            <person name="Inokuchi H."/>
            <person name="Ikemura T."/>
            <person name="Matsumoto T."/>
            <person name="Sasaki T."/>
            <person name="Itoh T."/>
        </authorList>
    </citation>
    <scope>NUCLEOTIDE SEQUENCE [LARGE SCALE GENOMIC DNA]</scope>
    <source>
        <strain evidence="3">cv. Nipponbare</strain>
    </source>
</reference>
<proteinExistence type="evidence at protein level"/>
<dbReference type="Proteomes" id="UP000059680">
    <property type="component" value="Chromosome 2"/>
</dbReference>
<sequence>MALMMSLRFAPPASVAAPPPRRPRAVASSASSPALQRRRPQNVPGDFFVDHRCIDCQTCRWMASEVFKRVDGKAAVAAQPISDEQRTFFKCKTCSRSPSTIIFSLVFTSVAIILKIHMEQLLIF</sequence>
<dbReference type="Gene3D" id="3.30.70.20">
    <property type="match status" value="1"/>
</dbReference>
<evidence type="ECO:0000256" key="1">
    <source>
        <dbReference type="SAM" id="MobiDB-lite"/>
    </source>
</evidence>
<dbReference type="Gramene" id="Os02t0829500-03">
    <property type="protein sequence ID" value="Os02t0829500-03"/>
    <property type="gene ID" value="Os02g0829500"/>
</dbReference>
<dbReference type="PANTHER" id="PTHR42773:SF1">
    <property type="entry name" value="METALLO-BETA-LACTAMASE FAMILY PROTEIN"/>
    <property type="match status" value="1"/>
</dbReference>
<reference evidence="3" key="1">
    <citation type="journal article" date="2005" name="Nature">
        <title>The map-based sequence of the rice genome.</title>
        <authorList>
            <consortium name="International rice genome sequencing project (IRGSP)"/>
            <person name="Matsumoto T."/>
            <person name="Wu J."/>
            <person name="Kanamori H."/>
            <person name="Katayose Y."/>
            <person name="Fujisawa M."/>
            <person name="Namiki N."/>
            <person name="Mizuno H."/>
            <person name="Yamamoto K."/>
            <person name="Antonio B.A."/>
            <person name="Baba T."/>
            <person name="Sakata K."/>
            <person name="Nagamura Y."/>
            <person name="Aoki H."/>
            <person name="Arikawa K."/>
            <person name="Arita K."/>
            <person name="Bito T."/>
            <person name="Chiden Y."/>
            <person name="Fujitsuka N."/>
            <person name="Fukunaka R."/>
            <person name="Hamada M."/>
            <person name="Harada C."/>
            <person name="Hayashi A."/>
            <person name="Hijishita S."/>
            <person name="Honda M."/>
            <person name="Hosokawa S."/>
            <person name="Ichikawa Y."/>
            <person name="Idonuma A."/>
            <person name="Iijima M."/>
            <person name="Ikeda M."/>
            <person name="Ikeno M."/>
            <person name="Ito K."/>
            <person name="Ito S."/>
            <person name="Ito T."/>
            <person name="Ito Y."/>
            <person name="Ito Y."/>
            <person name="Iwabuchi A."/>
            <person name="Kamiya K."/>
            <person name="Karasawa W."/>
            <person name="Kurita K."/>
            <person name="Katagiri S."/>
            <person name="Kikuta A."/>
            <person name="Kobayashi H."/>
            <person name="Kobayashi N."/>
            <person name="Machita K."/>
            <person name="Maehara T."/>
            <person name="Masukawa M."/>
            <person name="Mizubayashi T."/>
            <person name="Mukai Y."/>
            <person name="Nagasaki H."/>
            <person name="Nagata Y."/>
            <person name="Naito S."/>
            <person name="Nakashima M."/>
            <person name="Nakama Y."/>
            <person name="Nakamichi Y."/>
            <person name="Nakamura M."/>
            <person name="Meguro A."/>
            <person name="Negishi M."/>
            <person name="Ohta I."/>
            <person name="Ohta T."/>
            <person name="Okamoto M."/>
            <person name="Ono N."/>
            <person name="Saji S."/>
            <person name="Sakaguchi M."/>
            <person name="Sakai K."/>
            <person name="Shibata M."/>
            <person name="Shimokawa T."/>
            <person name="Song J."/>
            <person name="Takazaki Y."/>
            <person name="Terasawa K."/>
            <person name="Tsugane M."/>
            <person name="Tsuji K."/>
            <person name="Ueda S."/>
            <person name="Waki K."/>
            <person name="Yamagata H."/>
            <person name="Yamamoto M."/>
            <person name="Yamamoto S."/>
            <person name="Yamane H."/>
            <person name="Yoshiki S."/>
            <person name="Yoshihara R."/>
            <person name="Yukawa K."/>
            <person name="Zhong H."/>
            <person name="Yano M."/>
            <person name="Yuan Q."/>
            <person name="Ouyang S."/>
            <person name="Liu J."/>
            <person name="Jones K.M."/>
            <person name="Gansberger K."/>
            <person name="Moffat K."/>
            <person name="Hill J."/>
            <person name="Bera J."/>
            <person name="Fadrosh D."/>
            <person name="Jin S."/>
            <person name="Johri S."/>
            <person name="Kim M."/>
            <person name="Overton L."/>
            <person name="Reardon M."/>
            <person name="Tsitrin T."/>
            <person name="Vuong H."/>
            <person name="Weaver B."/>
            <person name="Ciecko A."/>
            <person name="Tallon L."/>
            <person name="Jackson J."/>
            <person name="Pai G."/>
            <person name="Aken S.V."/>
            <person name="Utterback T."/>
            <person name="Reidmuller S."/>
            <person name="Feldblyum T."/>
            <person name="Hsiao J."/>
            <person name="Zismann V."/>
            <person name="Iobst S."/>
            <person name="de Vazeille A.R."/>
            <person name="Buell C.R."/>
            <person name="Ying K."/>
            <person name="Li Y."/>
            <person name="Lu T."/>
            <person name="Huang Y."/>
            <person name="Zhao Q."/>
            <person name="Feng Q."/>
            <person name="Zhang L."/>
            <person name="Zhu J."/>
            <person name="Weng Q."/>
            <person name="Mu J."/>
            <person name="Lu Y."/>
            <person name="Fan D."/>
            <person name="Liu Y."/>
            <person name="Guan J."/>
            <person name="Zhang Y."/>
            <person name="Yu S."/>
            <person name="Liu X."/>
            <person name="Zhang Y."/>
            <person name="Hong G."/>
            <person name="Han B."/>
            <person name="Choisne N."/>
            <person name="Demange N."/>
            <person name="Orjeda G."/>
            <person name="Samain S."/>
            <person name="Cattolico L."/>
            <person name="Pelletier E."/>
            <person name="Couloux A."/>
            <person name="Segurens B."/>
            <person name="Wincker P."/>
            <person name="D'Hont A."/>
            <person name="Scarpelli C."/>
            <person name="Weissenbach J."/>
            <person name="Salanoubat M."/>
            <person name="Quetier F."/>
            <person name="Yu Y."/>
            <person name="Kim H.R."/>
            <person name="Rambo T."/>
            <person name="Currie J."/>
            <person name="Collura K."/>
            <person name="Luo M."/>
            <person name="Yang T."/>
            <person name="Ammiraju J.S.S."/>
            <person name="Engler F."/>
            <person name="Soderlund C."/>
            <person name="Wing R.A."/>
            <person name="Palmer L.E."/>
            <person name="de la Bastide M."/>
            <person name="Spiegel L."/>
            <person name="Nascimento L."/>
            <person name="Zutavern T."/>
            <person name="O'Shaughnessy A."/>
            <person name="Dike S."/>
            <person name="Dedhia N."/>
            <person name="Preston R."/>
            <person name="Balija V."/>
            <person name="McCombie W.R."/>
            <person name="Chow T."/>
            <person name="Chen H."/>
            <person name="Chung M."/>
            <person name="Chen C."/>
            <person name="Shaw J."/>
            <person name="Wu H."/>
            <person name="Hsiao K."/>
            <person name="Chao Y."/>
            <person name="Chu M."/>
            <person name="Cheng C."/>
            <person name="Hour A."/>
            <person name="Lee P."/>
            <person name="Lin S."/>
            <person name="Lin Y."/>
            <person name="Liou J."/>
            <person name="Liu S."/>
            <person name="Hsing Y."/>
            <person name="Raghuvanshi S."/>
            <person name="Mohanty A."/>
            <person name="Bharti A.K."/>
            <person name="Gaur A."/>
            <person name="Gupta V."/>
            <person name="Kumar D."/>
            <person name="Ravi V."/>
            <person name="Vij S."/>
            <person name="Kapur A."/>
            <person name="Khurana P."/>
            <person name="Khurana P."/>
            <person name="Khurana J.P."/>
            <person name="Tyagi A.K."/>
            <person name="Gaikwad K."/>
            <person name="Singh A."/>
            <person name="Dalal V."/>
            <person name="Srivastava S."/>
            <person name="Dixit A."/>
            <person name="Pal A.K."/>
            <person name="Ghazi I.A."/>
            <person name="Yadav M."/>
            <person name="Pandit A."/>
            <person name="Bhargava A."/>
            <person name="Sureshbabu K."/>
            <person name="Batra K."/>
            <person name="Sharma T.R."/>
            <person name="Mohapatra T."/>
            <person name="Singh N.K."/>
            <person name="Messing J."/>
            <person name="Nelson A.B."/>
            <person name="Fuks G."/>
            <person name="Kavchok S."/>
            <person name="Keizer G."/>
            <person name="Linton E."/>
            <person name="Llaca V."/>
            <person name="Song R."/>
            <person name="Tanyolac B."/>
            <person name="Young S."/>
            <person name="Ho-Il K."/>
            <person name="Hahn J.H."/>
            <person name="Sangsakoo G."/>
            <person name="Vanavichit A."/>
            <person name="de Mattos Luiz.A.T."/>
            <person name="Zimmer P.D."/>
            <person name="Malone G."/>
            <person name="Dellagostin O."/>
            <person name="de Oliveira A.C."/>
            <person name="Bevan M."/>
            <person name="Bancroft I."/>
            <person name="Minx P."/>
            <person name="Cordum H."/>
            <person name="Wilson R."/>
            <person name="Cheng Z."/>
            <person name="Jin W."/>
            <person name="Jiang J."/>
            <person name="Leong S.A."/>
            <person name="Iwama H."/>
            <person name="Gojobori T."/>
            <person name="Itoh T."/>
            <person name="Niimura Y."/>
            <person name="Fujii Y."/>
            <person name="Habara T."/>
            <person name="Sakai H."/>
            <person name="Sato Y."/>
            <person name="Wilson G."/>
            <person name="Kumar K."/>
            <person name="McCouch S."/>
            <person name="Juretic N."/>
            <person name="Hoen D."/>
            <person name="Wright S."/>
            <person name="Bruskiewich R."/>
            <person name="Bureau T."/>
            <person name="Miyao A."/>
            <person name="Hirochika H."/>
            <person name="Nishikawa T."/>
            <person name="Kadowaki K."/>
            <person name="Sugiura M."/>
            <person name="Burr B."/>
            <person name="Sasaki T."/>
        </authorList>
    </citation>
    <scope>NUCLEOTIDE SEQUENCE [LARGE SCALE GENOMIC DNA]</scope>
    <source>
        <strain evidence="3">cv. Nipponbare</strain>
    </source>
</reference>
<evidence type="ECO:0007829" key="4">
    <source>
        <dbReference type="PeptideAtlas" id="A0A0P0VRK5"/>
    </source>
</evidence>
<keyword evidence="3" id="KW-1185">Reference proteome</keyword>
<dbReference type="Pfam" id="PF13370">
    <property type="entry name" value="Fer4_13"/>
    <property type="match status" value="1"/>
</dbReference>
<keyword evidence="4" id="KW-1267">Proteomics identification</keyword>
<feature type="region of interest" description="Disordered" evidence="1">
    <location>
        <begin position="13"/>
        <end position="40"/>
    </location>
</feature>
<accession>A0A0P0VRK5</accession>